<dbReference type="PRINTS" id="PR00258">
    <property type="entry name" value="SPERACTRCPTR"/>
</dbReference>
<proteinExistence type="predicted"/>
<dbReference type="Pfam" id="PF00530">
    <property type="entry name" value="SRCR"/>
    <property type="match status" value="4"/>
</dbReference>
<dbReference type="EMBL" id="BMAR01000002">
    <property type="protein sequence ID" value="GFR41821.1"/>
    <property type="molecule type" value="Genomic_DNA"/>
</dbReference>
<dbReference type="InterPro" id="IPR001190">
    <property type="entry name" value="SRCR"/>
</dbReference>
<feature type="compositionally biased region" description="Pro residues" evidence="2">
    <location>
        <begin position="625"/>
        <end position="666"/>
    </location>
</feature>
<feature type="domain" description="SRCR" evidence="3">
    <location>
        <begin position="284"/>
        <end position="460"/>
    </location>
</feature>
<feature type="region of interest" description="Disordered" evidence="2">
    <location>
        <begin position="91"/>
        <end position="132"/>
    </location>
</feature>
<evidence type="ECO:0000313" key="5">
    <source>
        <dbReference type="Proteomes" id="UP001054857"/>
    </source>
</evidence>
<name>A0AAD3DL08_9CHLO</name>
<accession>A0AAD3DL08</accession>
<organism evidence="4 5">
    <name type="scientific">Astrephomene gubernaculifera</name>
    <dbReference type="NCBI Taxonomy" id="47775"/>
    <lineage>
        <taxon>Eukaryota</taxon>
        <taxon>Viridiplantae</taxon>
        <taxon>Chlorophyta</taxon>
        <taxon>core chlorophytes</taxon>
        <taxon>Chlorophyceae</taxon>
        <taxon>CS clade</taxon>
        <taxon>Chlamydomonadales</taxon>
        <taxon>Astrephomenaceae</taxon>
        <taxon>Astrephomene</taxon>
    </lineage>
</organism>
<feature type="domain" description="SRCR" evidence="3">
    <location>
        <begin position="697"/>
        <end position="806"/>
    </location>
</feature>
<dbReference type="PANTHER" id="PTHR48071">
    <property type="entry name" value="SRCR DOMAIN-CONTAINING PROTEIN"/>
    <property type="match status" value="1"/>
</dbReference>
<sequence>MESSLRAVQTRFPQEVPRQYGIRFCILLLVVFGARSVHGASTNSKSGAAKGAGFSECAGLPKALAVACRSMAGGGRRRLGDSSGLLGLVTNSTSTSNTSSSSSSASGGTSTNATSSSTTNSSSISSSNSTAGYSVGGPMPPFTIRLAGGGSTTGTARSGWLQVSADGGRTWGSACVKRFGAMEANVACRQLGLGQLGMPRTALSSGFMSSVPQPSLSEMPTLLNVQHCGGSETSLSDCVRLPWGHQDCISPYGMAGVVCMQATGGNSSNSNTTSNTTNSATPTVRLVGGSSPASGRVEVSLGDGTWGSVCGAASTGLWSSLLNAFAGQLLNGTGSLLSQLLLSATSSNLTTQLTSTTNTSVLVSRLFNGTLNSNISLQAESEGQGAWGALAATVVCRQLGYATGVPTVGGNASVGAPAVVLSGLMCAGNESSLLECGNGGWGDAGACVTAAGQVAGVTCSGVASPSPLPPASQAPPPSPVPPAPAQVPSPSPSSTPRPSPPLPPTVTGVVYEPQPPSSTPSSSSSPAPPSVLPPSSPQPSTSPPASPFVGHPLPEPSLPPPAPPAPSQSPDLLPTRALMGSLAVGDLPPLPSPTQVPPSDSPPDPSLWSSSPAPPSYPYSTANSYPPPLVPTRPPSGGPPPSALPPSYPGPVLPSPVPPSPVPPSPSVAQLPPTDAQLTVMSPDSAAADVTTVFGVGFVRIRTSGASGAQWNYLCGDPWAGWDSAAANAACRQAGYPAGGEALRVWRSGDLPLMLLGKLNCQGSETSLSGCAMTGNVSGRVELWHMDAPAWETAGVCNMLAAVRCRAYSTQTVGLRAASSPAPSGTATTSAAATVVNDTAVASTGVSVGINGSTTTTTIFTARLEALAGNGYTYGAVCRDSGFDDRAAAVACRSMGFAAGGSVYDNGTAALSPDVYAVQGDRKVDAHGSFVGTAAAVRCRGTESRLEQCALWRAETSVDATPCRAAAWVACVVAATSA</sequence>
<dbReference type="PANTHER" id="PTHR48071:SF24">
    <property type="entry name" value="DELETED IN MALIGNANT BRAIN TUMORS 1 PROTEIN-LIKE"/>
    <property type="match status" value="1"/>
</dbReference>
<feature type="domain" description="SRCR" evidence="3">
    <location>
        <begin position="848"/>
        <end position="972"/>
    </location>
</feature>
<dbReference type="AlphaFoldDB" id="A0AAD3DL08"/>
<feature type="compositionally biased region" description="Pro residues" evidence="2">
    <location>
        <begin position="553"/>
        <end position="567"/>
    </location>
</feature>
<evidence type="ECO:0000256" key="2">
    <source>
        <dbReference type="SAM" id="MobiDB-lite"/>
    </source>
</evidence>
<feature type="domain" description="SRCR" evidence="3">
    <location>
        <begin position="144"/>
        <end position="260"/>
    </location>
</feature>
<feature type="region of interest" description="Disordered" evidence="2">
    <location>
        <begin position="265"/>
        <end position="292"/>
    </location>
</feature>
<feature type="compositionally biased region" description="Pro residues" evidence="2">
    <location>
        <begin position="588"/>
        <end position="605"/>
    </location>
</feature>
<dbReference type="PRINTS" id="PR01217">
    <property type="entry name" value="PRICHEXTENSN"/>
</dbReference>
<evidence type="ECO:0000313" key="4">
    <source>
        <dbReference type="EMBL" id="GFR41821.1"/>
    </source>
</evidence>
<evidence type="ECO:0000256" key="1">
    <source>
        <dbReference type="ARBA" id="ARBA00023157"/>
    </source>
</evidence>
<reference evidence="4 5" key="1">
    <citation type="journal article" date="2021" name="Sci. Rep.">
        <title>Genome sequencing of the multicellular alga Astrephomene provides insights into convergent evolution of germ-soma differentiation.</title>
        <authorList>
            <person name="Yamashita S."/>
            <person name="Yamamoto K."/>
            <person name="Matsuzaki R."/>
            <person name="Suzuki S."/>
            <person name="Yamaguchi H."/>
            <person name="Hirooka S."/>
            <person name="Minakuchi Y."/>
            <person name="Miyagishima S."/>
            <person name="Kawachi M."/>
            <person name="Toyoda A."/>
            <person name="Nozaki H."/>
        </authorList>
    </citation>
    <scope>NUCLEOTIDE SEQUENCE [LARGE SCALE GENOMIC DNA]</scope>
    <source>
        <strain evidence="4 5">NIES-4017</strain>
    </source>
</reference>
<keyword evidence="5" id="KW-1185">Reference proteome</keyword>
<keyword evidence="1" id="KW-1015">Disulfide bond</keyword>
<evidence type="ECO:0000259" key="3">
    <source>
        <dbReference type="PROSITE" id="PS50287"/>
    </source>
</evidence>
<dbReference type="PROSITE" id="PS50287">
    <property type="entry name" value="SRCR_2"/>
    <property type="match status" value="4"/>
</dbReference>
<protein>
    <recommendedName>
        <fullName evidence="3">SRCR domain-containing protein</fullName>
    </recommendedName>
</protein>
<dbReference type="SMART" id="SM00202">
    <property type="entry name" value="SR"/>
    <property type="match status" value="4"/>
</dbReference>
<feature type="compositionally biased region" description="Pro residues" evidence="2">
    <location>
        <begin position="526"/>
        <end position="546"/>
    </location>
</feature>
<feature type="region of interest" description="Disordered" evidence="2">
    <location>
        <begin position="460"/>
        <end position="672"/>
    </location>
</feature>
<dbReference type="InterPro" id="IPR036772">
    <property type="entry name" value="SRCR-like_dom_sf"/>
</dbReference>
<comment type="caution">
    <text evidence="4">The sequence shown here is derived from an EMBL/GenBank/DDBJ whole genome shotgun (WGS) entry which is preliminary data.</text>
</comment>
<feature type="compositionally biased region" description="Pro residues" evidence="2">
    <location>
        <begin position="466"/>
        <end position="504"/>
    </location>
</feature>
<dbReference type="Gene3D" id="3.10.250.10">
    <property type="entry name" value="SRCR-like domain"/>
    <property type="match status" value="5"/>
</dbReference>
<feature type="compositionally biased region" description="Low complexity" evidence="2">
    <location>
        <begin position="265"/>
        <end position="279"/>
    </location>
</feature>
<dbReference type="GO" id="GO:0016020">
    <property type="term" value="C:membrane"/>
    <property type="evidence" value="ECO:0007669"/>
    <property type="project" value="InterPro"/>
</dbReference>
<gene>
    <name evidence="4" type="ORF">Agub_g2593</name>
</gene>
<dbReference type="Proteomes" id="UP001054857">
    <property type="component" value="Unassembled WGS sequence"/>
</dbReference>
<dbReference type="SUPFAM" id="SSF56487">
    <property type="entry name" value="SRCR-like"/>
    <property type="match status" value="5"/>
</dbReference>